<gene>
    <name evidence="2" type="ORF">HPG69_001263</name>
</gene>
<feature type="region of interest" description="Disordered" evidence="1">
    <location>
        <begin position="40"/>
        <end position="68"/>
    </location>
</feature>
<dbReference type="AlphaFoldDB" id="A0A7J7FFZ5"/>
<sequence length="68" mass="7636">QFKAIEDIPLLQEAANQYNLQPKEQFGAWFQAMELLGEDESWSPHSSGPARFECSSRPRGAHHLPAQG</sequence>
<accession>A0A7J7FFZ5</accession>
<evidence type="ECO:0000313" key="3">
    <source>
        <dbReference type="Proteomes" id="UP000551758"/>
    </source>
</evidence>
<keyword evidence="3" id="KW-1185">Reference proteome</keyword>
<name>A0A7J7FFZ5_DICBM</name>
<dbReference type="EMBL" id="JACDTQ010000745">
    <property type="protein sequence ID" value="KAF5926634.1"/>
    <property type="molecule type" value="Genomic_DNA"/>
</dbReference>
<proteinExistence type="predicted"/>
<organism evidence="2 3">
    <name type="scientific">Diceros bicornis minor</name>
    <name type="common">South-central black rhinoceros</name>
    <dbReference type="NCBI Taxonomy" id="77932"/>
    <lineage>
        <taxon>Eukaryota</taxon>
        <taxon>Metazoa</taxon>
        <taxon>Chordata</taxon>
        <taxon>Craniata</taxon>
        <taxon>Vertebrata</taxon>
        <taxon>Euteleostomi</taxon>
        <taxon>Mammalia</taxon>
        <taxon>Eutheria</taxon>
        <taxon>Laurasiatheria</taxon>
        <taxon>Perissodactyla</taxon>
        <taxon>Rhinocerotidae</taxon>
        <taxon>Diceros</taxon>
    </lineage>
</organism>
<reference evidence="2 3" key="1">
    <citation type="journal article" date="2020" name="Mol. Biol. Evol.">
        <title>Interspecific Gene Flow and the Evolution of Specialization in Black and White Rhinoceros.</title>
        <authorList>
            <person name="Moodley Y."/>
            <person name="Westbury M.V."/>
            <person name="Russo I.M."/>
            <person name="Gopalakrishnan S."/>
            <person name="Rakotoarivelo A."/>
            <person name="Olsen R.A."/>
            <person name="Prost S."/>
            <person name="Tunstall T."/>
            <person name="Ryder O.A."/>
            <person name="Dalen L."/>
            <person name="Bruford M.W."/>
        </authorList>
    </citation>
    <scope>NUCLEOTIDE SEQUENCE [LARGE SCALE GENOMIC DNA]</scope>
    <source>
        <strain evidence="2">SBR-YM</strain>
        <tissue evidence="2">Skin</tissue>
    </source>
</reference>
<dbReference type="Proteomes" id="UP000551758">
    <property type="component" value="Unassembled WGS sequence"/>
</dbReference>
<protein>
    <submittedName>
        <fullName evidence="2">Uncharacterized protein</fullName>
    </submittedName>
</protein>
<comment type="caution">
    <text evidence="2">The sequence shown here is derived from an EMBL/GenBank/DDBJ whole genome shotgun (WGS) entry which is preliminary data.</text>
</comment>
<feature type="non-terminal residue" evidence="2">
    <location>
        <position position="1"/>
    </location>
</feature>
<evidence type="ECO:0000313" key="2">
    <source>
        <dbReference type="EMBL" id="KAF5926634.1"/>
    </source>
</evidence>
<evidence type="ECO:0000256" key="1">
    <source>
        <dbReference type="SAM" id="MobiDB-lite"/>
    </source>
</evidence>